<dbReference type="InterPro" id="IPR000504">
    <property type="entry name" value="RRM_dom"/>
</dbReference>
<reference evidence="5 6" key="1">
    <citation type="submission" date="2017-03" db="EMBL/GenBank/DDBJ databases">
        <title>Widespread Adenine N6-methylation of Active Genes in Fungi.</title>
        <authorList>
            <consortium name="DOE Joint Genome Institute"/>
            <person name="Mondo S.J."/>
            <person name="Dannebaum R.O."/>
            <person name="Kuo R.C."/>
            <person name="Louie K.B."/>
            <person name="Bewick A.J."/>
            <person name="Labutti K."/>
            <person name="Haridas S."/>
            <person name="Kuo A."/>
            <person name="Salamov A."/>
            <person name="Ahrendt S.R."/>
            <person name="Lau R."/>
            <person name="Bowen B.P."/>
            <person name="Lipzen A."/>
            <person name="Sullivan W."/>
            <person name="Andreopoulos W.B."/>
            <person name="Clum A."/>
            <person name="Lindquist E."/>
            <person name="Daum C."/>
            <person name="Northen T.R."/>
            <person name="Ramamoorthy G."/>
            <person name="Schmitz R.J."/>
            <person name="Gryganskyi A."/>
            <person name="Culley D."/>
            <person name="Magnuson J."/>
            <person name="James T.Y."/>
            <person name="O'Malley M.A."/>
            <person name="Stajich J.E."/>
            <person name="Spatafora J.W."/>
            <person name="Visel A."/>
            <person name="Grigoriev I.V."/>
        </authorList>
    </citation>
    <scope>NUCLEOTIDE SEQUENCE [LARGE SCALE GENOMIC DNA]</scope>
    <source>
        <strain evidence="5 6">NRRL Y-17943</strain>
    </source>
</reference>
<dbReference type="InterPro" id="IPR035979">
    <property type="entry name" value="RBD_domain_sf"/>
</dbReference>
<evidence type="ECO:0000256" key="2">
    <source>
        <dbReference type="PROSITE-ProRule" id="PRU00176"/>
    </source>
</evidence>
<dbReference type="Proteomes" id="UP000193218">
    <property type="component" value="Unassembled WGS sequence"/>
</dbReference>
<accession>A0A1Y1UU26</accession>
<dbReference type="GO" id="GO:0000398">
    <property type="term" value="P:mRNA splicing, via spliceosome"/>
    <property type="evidence" value="ECO:0007669"/>
    <property type="project" value="InterPro"/>
</dbReference>
<dbReference type="GeneID" id="33556117"/>
<dbReference type="Gene3D" id="3.30.70.330">
    <property type="match status" value="1"/>
</dbReference>
<sequence length="414" mass="48498">MTSQNLESSTTSVFLRFQDEMNAVREIERINQRELELGVADKGSWHDQYRDSAYVFIGGLPFDLTEGDVITVFSQFGEVMDINMPRNKETGKVRGFAFLMYEDQRSTVLAVDNMNGCQILGRTIRVDHCQKYKQRGTKNEEGEYVEPEEPTYNAMPPTIEGSDDSESSESEVNDSLDEEDPMAVFLRAEKKKEKAKAKALTDGKDKKRKHEGESKEERRARKEAKKARKAAKEVKRSGKDIARSGSGLREKDRDRDRSRNSRKDDDRSERRDRDYPSRISENDRRRDGRDGKSSRHAVRDDSDTRIDDKPPSRTGRGDREDDMREGRWELERDAKRVRARDDEALDRNGSRDRHNGDWSRRGDRKAAPRRDRYDDNERDRTRYDDRDRGDDRLRDDRRSEHYDRPAERDRSDRS</sequence>
<dbReference type="FunFam" id="3.30.70.330:FF:000609">
    <property type="entry name" value="U2 snRNP component IST3"/>
    <property type="match status" value="1"/>
</dbReference>
<dbReference type="CDD" id="cd12411">
    <property type="entry name" value="RRM_ist3_like"/>
    <property type="match status" value="1"/>
</dbReference>
<dbReference type="AlphaFoldDB" id="A0A1Y1UU26"/>
<dbReference type="GO" id="GO:0071011">
    <property type="term" value="C:precatalytic spliceosome"/>
    <property type="evidence" value="ECO:0007669"/>
    <property type="project" value="TreeGrafter"/>
</dbReference>
<dbReference type="SMART" id="SM00360">
    <property type="entry name" value="RRM"/>
    <property type="match status" value="1"/>
</dbReference>
<dbReference type="InterPro" id="IPR012677">
    <property type="entry name" value="Nucleotide-bd_a/b_plait_sf"/>
</dbReference>
<dbReference type="OrthoDB" id="2573941at2759"/>
<dbReference type="SUPFAM" id="SSF54928">
    <property type="entry name" value="RNA-binding domain, RBD"/>
    <property type="match status" value="1"/>
</dbReference>
<keyword evidence="6" id="KW-1185">Reference proteome</keyword>
<evidence type="ECO:0000256" key="3">
    <source>
        <dbReference type="SAM" id="MobiDB-lite"/>
    </source>
</evidence>
<dbReference type="RefSeq" id="XP_021874374.1">
    <property type="nucleotide sequence ID" value="XM_022014309.1"/>
</dbReference>
<keyword evidence="1 2" id="KW-0694">RNA-binding</keyword>
<dbReference type="EMBL" id="NBSH01000001">
    <property type="protein sequence ID" value="ORX40695.1"/>
    <property type="molecule type" value="Genomic_DNA"/>
</dbReference>
<evidence type="ECO:0000313" key="6">
    <source>
        <dbReference type="Proteomes" id="UP000193218"/>
    </source>
</evidence>
<dbReference type="STRING" id="4999.A0A1Y1UU26"/>
<dbReference type="InterPro" id="IPR045844">
    <property type="entry name" value="RRM_Ist3-like"/>
</dbReference>
<dbReference type="GO" id="GO:0005686">
    <property type="term" value="C:U2 snRNP"/>
    <property type="evidence" value="ECO:0007669"/>
    <property type="project" value="TreeGrafter"/>
</dbReference>
<evidence type="ECO:0000256" key="1">
    <source>
        <dbReference type="ARBA" id="ARBA00022884"/>
    </source>
</evidence>
<evidence type="ECO:0000313" key="5">
    <source>
        <dbReference type="EMBL" id="ORX40695.1"/>
    </source>
</evidence>
<feature type="compositionally biased region" description="Basic and acidic residues" evidence="3">
    <location>
        <begin position="199"/>
        <end position="220"/>
    </location>
</feature>
<proteinExistence type="predicted"/>
<dbReference type="PROSITE" id="PS50102">
    <property type="entry name" value="RRM"/>
    <property type="match status" value="1"/>
</dbReference>
<dbReference type="InterPro" id="IPR051847">
    <property type="entry name" value="RNA_proc/Spliceosome_comp"/>
</dbReference>
<dbReference type="PANTHER" id="PTHR45880:SF1">
    <property type="entry name" value="RNA-BINDING MOTIF PROTEIN, X-LINKED 2"/>
    <property type="match status" value="1"/>
</dbReference>
<feature type="region of interest" description="Disordered" evidence="3">
    <location>
        <begin position="135"/>
        <end position="414"/>
    </location>
</feature>
<protein>
    <recommendedName>
        <fullName evidence="4">RRM domain-containing protein</fullName>
    </recommendedName>
</protein>
<evidence type="ECO:0000259" key="4">
    <source>
        <dbReference type="PROSITE" id="PS50102"/>
    </source>
</evidence>
<comment type="caution">
    <text evidence="5">The sequence shown here is derived from an EMBL/GenBank/DDBJ whole genome shotgun (WGS) entry which is preliminary data.</text>
</comment>
<feature type="compositionally biased region" description="Basic and acidic residues" evidence="3">
    <location>
        <begin position="230"/>
        <end position="414"/>
    </location>
</feature>
<feature type="domain" description="RRM" evidence="4">
    <location>
        <begin position="53"/>
        <end position="131"/>
    </location>
</feature>
<organism evidence="5 6">
    <name type="scientific">Kockovaella imperatae</name>
    <dbReference type="NCBI Taxonomy" id="4999"/>
    <lineage>
        <taxon>Eukaryota</taxon>
        <taxon>Fungi</taxon>
        <taxon>Dikarya</taxon>
        <taxon>Basidiomycota</taxon>
        <taxon>Agaricomycotina</taxon>
        <taxon>Tremellomycetes</taxon>
        <taxon>Tremellales</taxon>
        <taxon>Cuniculitremaceae</taxon>
        <taxon>Kockovaella</taxon>
    </lineage>
</organism>
<dbReference type="GO" id="GO:0071013">
    <property type="term" value="C:catalytic step 2 spliceosome"/>
    <property type="evidence" value="ECO:0007669"/>
    <property type="project" value="TreeGrafter"/>
</dbReference>
<dbReference type="PANTHER" id="PTHR45880">
    <property type="entry name" value="RNA-BINDING MOTIF PROTEIN, X-LINKED 2"/>
    <property type="match status" value="1"/>
</dbReference>
<feature type="compositionally biased region" description="Acidic residues" evidence="3">
    <location>
        <begin position="161"/>
        <end position="181"/>
    </location>
</feature>
<dbReference type="InParanoid" id="A0A1Y1UU26"/>
<dbReference type="Pfam" id="PF00076">
    <property type="entry name" value="RRM_1"/>
    <property type="match status" value="1"/>
</dbReference>
<gene>
    <name evidence="5" type="ORF">BD324DRAFT_611810</name>
</gene>
<dbReference type="GO" id="GO:0003723">
    <property type="term" value="F:RNA binding"/>
    <property type="evidence" value="ECO:0007669"/>
    <property type="project" value="UniProtKB-UniRule"/>
</dbReference>
<name>A0A1Y1UU26_9TREE</name>